<keyword evidence="1" id="KW-1185">Reference proteome</keyword>
<organism evidence="1 2">
    <name type="scientific">Acanthaster planci</name>
    <name type="common">Crown-of-thorns starfish</name>
    <dbReference type="NCBI Taxonomy" id="133434"/>
    <lineage>
        <taxon>Eukaryota</taxon>
        <taxon>Metazoa</taxon>
        <taxon>Echinodermata</taxon>
        <taxon>Eleutherozoa</taxon>
        <taxon>Asterozoa</taxon>
        <taxon>Asteroidea</taxon>
        <taxon>Valvatacea</taxon>
        <taxon>Valvatida</taxon>
        <taxon>Acanthasteridae</taxon>
        <taxon>Acanthaster</taxon>
    </lineage>
</organism>
<dbReference type="GeneID" id="110983377"/>
<name>A0A8B7Z4L1_ACAPL</name>
<accession>A0A8B7Z4L1</accession>
<evidence type="ECO:0000313" key="2">
    <source>
        <dbReference type="RefSeq" id="XP_022098286.1"/>
    </source>
</evidence>
<gene>
    <name evidence="2" type="primary">LOC110983377</name>
</gene>
<dbReference type="AlphaFoldDB" id="A0A8B7Z4L1"/>
<dbReference type="KEGG" id="aplc:110983377"/>
<reference evidence="2" key="1">
    <citation type="submission" date="2025-08" db="UniProtKB">
        <authorList>
            <consortium name="RefSeq"/>
        </authorList>
    </citation>
    <scope>IDENTIFICATION</scope>
</reference>
<proteinExistence type="predicted"/>
<dbReference type="RefSeq" id="XP_022098286.1">
    <property type="nucleotide sequence ID" value="XM_022242594.1"/>
</dbReference>
<sequence>MDECTRLLKAYLGFMGKLSAVGIGTYNVQEDHLTAETKTWRGTCCVTLQYRSTMVTCGHAFSIPPDMAGLFVYLLAVGVICSGPSAQEVIDQPTDREGMPEGADRACGASQYTVLPDDPRRSVGFSAIRLDLSRLISDHALTGGWYRFSDVPGKWI</sequence>
<dbReference type="Proteomes" id="UP000694845">
    <property type="component" value="Unplaced"/>
</dbReference>
<evidence type="ECO:0000313" key="1">
    <source>
        <dbReference type="Proteomes" id="UP000694845"/>
    </source>
</evidence>
<protein>
    <submittedName>
        <fullName evidence="2">Uncharacterized protein LOC110983377</fullName>
    </submittedName>
</protein>